<protein>
    <submittedName>
        <fullName evidence="2">Uncharacterized protein</fullName>
    </submittedName>
</protein>
<evidence type="ECO:0000256" key="1">
    <source>
        <dbReference type="SAM" id="Phobius"/>
    </source>
</evidence>
<dbReference type="EMBL" id="JACAPU010000013">
    <property type="protein sequence ID" value="NWB47082.1"/>
    <property type="molecule type" value="Genomic_DNA"/>
</dbReference>
<feature type="transmembrane region" description="Helical" evidence="1">
    <location>
        <begin position="6"/>
        <end position="28"/>
    </location>
</feature>
<evidence type="ECO:0000313" key="2">
    <source>
        <dbReference type="EMBL" id="NWB47082.1"/>
    </source>
</evidence>
<keyword evidence="1" id="KW-0472">Membrane</keyword>
<sequence length="79" mass="8768">MNTWKLFISLMGALVYLVITGLWFFLAVPELFGEGDVKSLLLSFIGTAVWLITTLCLAIHIMQNAWPAPPRTGSDKQSN</sequence>
<evidence type="ECO:0000313" key="3">
    <source>
        <dbReference type="Proteomes" id="UP000582981"/>
    </source>
</evidence>
<keyword evidence="1" id="KW-1133">Transmembrane helix</keyword>
<proteinExistence type="predicted"/>
<comment type="caution">
    <text evidence="2">The sequence shown here is derived from an EMBL/GenBank/DDBJ whole genome shotgun (WGS) entry which is preliminary data.</text>
</comment>
<dbReference type="Proteomes" id="UP000582981">
    <property type="component" value="Unassembled WGS sequence"/>
</dbReference>
<organism evidence="2 3">
    <name type="scientific">Pseudomonas gingeri</name>
    <dbReference type="NCBI Taxonomy" id="117681"/>
    <lineage>
        <taxon>Bacteria</taxon>
        <taxon>Pseudomonadati</taxon>
        <taxon>Pseudomonadota</taxon>
        <taxon>Gammaproteobacteria</taxon>
        <taxon>Pseudomonadales</taxon>
        <taxon>Pseudomonadaceae</taxon>
        <taxon>Pseudomonas</taxon>
    </lineage>
</organism>
<name>A0A7Y8BKL8_9PSED</name>
<accession>A0A7Y8BKL8</accession>
<dbReference type="RefSeq" id="WP_177144088.1">
    <property type="nucleotide sequence ID" value="NZ_JACAPU010000013.1"/>
</dbReference>
<dbReference type="AlphaFoldDB" id="A0A7Y8BKL8"/>
<gene>
    <name evidence="2" type="ORF">HX829_11300</name>
</gene>
<feature type="transmembrane region" description="Helical" evidence="1">
    <location>
        <begin position="40"/>
        <end position="62"/>
    </location>
</feature>
<keyword evidence="1" id="KW-0812">Transmembrane</keyword>
<reference evidence="2 3" key="1">
    <citation type="submission" date="2020-04" db="EMBL/GenBank/DDBJ databases">
        <title>Molecular characterization of pseudomonads from Agaricus bisporus reveal novel blotch 2 pathogens in Western Europe.</title>
        <authorList>
            <person name="Taparia T."/>
            <person name="Krijger M."/>
            <person name="Haynes E."/>
            <person name="Elpinstone J.G."/>
            <person name="Noble R."/>
            <person name="Van Der Wolf J."/>
        </authorList>
    </citation>
    <scope>NUCLEOTIDE SEQUENCE [LARGE SCALE GENOMIC DNA]</scope>
    <source>
        <strain evidence="2 3">F1001</strain>
    </source>
</reference>